<keyword evidence="1" id="KW-0472">Membrane</keyword>
<evidence type="ECO:0000313" key="3">
    <source>
        <dbReference type="Proteomes" id="UP000479226"/>
    </source>
</evidence>
<evidence type="ECO:0000256" key="1">
    <source>
        <dbReference type="SAM" id="Phobius"/>
    </source>
</evidence>
<keyword evidence="1" id="KW-1133">Transmembrane helix</keyword>
<dbReference type="Proteomes" id="UP000479226">
    <property type="component" value="Unassembled WGS sequence"/>
</dbReference>
<proteinExistence type="predicted"/>
<feature type="transmembrane region" description="Helical" evidence="1">
    <location>
        <begin position="50"/>
        <end position="70"/>
    </location>
</feature>
<keyword evidence="1" id="KW-0812">Transmembrane</keyword>
<reference evidence="2 3" key="1">
    <citation type="submission" date="2020-02" db="EMBL/GenBank/DDBJ databases">
        <title>Genome sequence of the type strain DSM 27180 of Arthrobacter silviterrae.</title>
        <authorList>
            <person name="Gao J."/>
            <person name="Sun J."/>
        </authorList>
    </citation>
    <scope>NUCLEOTIDE SEQUENCE [LARGE SCALE GENOMIC DNA]</scope>
    <source>
        <strain evidence="2 3">DSM 27180</strain>
    </source>
</reference>
<accession>A0ABX0D869</accession>
<keyword evidence="3" id="KW-1185">Reference proteome</keyword>
<sequence>MTFIGGAWLRWFALSALAGIGLGALWWLAAPGGAVYGDVRDYNTWLGRDLVLGVLAVAGGLASACLLVGAGRRRGAVSTAHFAAVILGALLGSVLAWRTGVFAGDLFHVPPANMASPSMVFSLRVPSILLLWPLACAATVFVWTTVNYAIVPSPQEARATAGKLEL</sequence>
<organism evidence="2 3">
    <name type="scientific">Arthrobacter silviterrae</name>
    <dbReference type="NCBI Taxonomy" id="2026658"/>
    <lineage>
        <taxon>Bacteria</taxon>
        <taxon>Bacillati</taxon>
        <taxon>Actinomycetota</taxon>
        <taxon>Actinomycetes</taxon>
        <taxon>Micrococcales</taxon>
        <taxon>Micrococcaceae</taxon>
        <taxon>Arthrobacter</taxon>
    </lineage>
</organism>
<gene>
    <name evidence="2" type="ORF">G6N77_06440</name>
</gene>
<protein>
    <recommendedName>
        <fullName evidence="4">DUF2567 domain-containing protein</fullName>
    </recommendedName>
</protein>
<comment type="caution">
    <text evidence="2">The sequence shown here is derived from an EMBL/GenBank/DDBJ whole genome shotgun (WGS) entry which is preliminary data.</text>
</comment>
<dbReference type="RefSeq" id="WP_165181207.1">
    <property type="nucleotide sequence ID" value="NZ_JAAKZI010000008.1"/>
</dbReference>
<feature type="transmembrane region" description="Helical" evidence="1">
    <location>
        <begin position="129"/>
        <end position="150"/>
    </location>
</feature>
<evidence type="ECO:0000313" key="2">
    <source>
        <dbReference type="EMBL" id="NGN83099.1"/>
    </source>
</evidence>
<feature type="transmembrane region" description="Helical" evidence="1">
    <location>
        <begin position="82"/>
        <end position="109"/>
    </location>
</feature>
<name>A0ABX0D869_9MICC</name>
<dbReference type="EMBL" id="JAAKZI010000008">
    <property type="protein sequence ID" value="NGN83099.1"/>
    <property type="molecule type" value="Genomic_DNA"/>
</dbReference>
<evidence type="ECO:0008006" key="4">
    <source>
        <dbReference type="Google" id="ProtNLM"/>
    </source>
</evidence>
<feature type="transmembrane region" description="Helical" evidence="1">
    <location>
        <begin position="7"/>
        <end position="30"/>
    </location>
</feature>